<protein>
    <submittedName>
        <fullName evidence="1">(northern house mosquito) hypothetical protein</fullName>
    </submittedName>
</protein>
<organism evidence="1">
    <name type="scientific">Culex pipiens</name>
    <name type="common">House mosquito</name>
    <dbReference type="NCBI Taxonomy" id="7175"/>
    <lineage>
        <taxon>Eukaryota</taxon>
        <taxon>Metazoa</taxon>
        <taxon>Ecdysozoa</taxon>
        <taxon>Arthropoda</taxon>
        <taxon>Hexapoda</taxon>
        <taxon>Insecta</taxon>
        <taxon>Pterygota</taxon>
        <taxon>Neoptera</taxon>
        <taxon>Endopterygota</taxon>
        <taxon>Diptera</taxon>
        <taxon>Nematocera</taxon>
        <taxon>Culicoidea</taxon>
        <taxon>Culicidae</taxon>
        <taxon>Culicinae</taxon>
        <taxon>Culicini</taxon>
        <taxon>Culex</taxon>
        <taxon>Culex</taxon>
    </lineage>
</organism>
<name>A0A8D8EZ45_CULPI</name>
<sequence length="178" mass="20056">MCHQKLVDKNQCQIHRRPTPLQIERRIQMRRHQDSHVVGGVITTVILLRDLDPADSGPAGPFDEPLPDGHDGTEVQVVLEVATVLVNRFGPRGLAQIVQQQQAGTPLVVAIGCRRRSTPDAAGQYDAVFEKHQRDGDAQWFAVHGFGRFLWVELRVGLRVTLYRFGALQQYKQLCVIF</sequence>
<accession>A0A8D8EZ45</accession>
<dbReference type="EMBL" id="HBUE01018405">
    <property type="protein sequence ID" value="CAG6451513.1"/>
    <property type="molecule type" value="Transcribed_RNA"/>
</dbReference>
<reference evidence="1" key="1">
    <citation type="submission" date="2021-05" db="EMBL/GenBank/DDBJ databases">
        <authorList>
            <person name="Alioto T."/>
            <person name="Alioto T."/>
            <person name="Gomez Garrido J."/>
        </authorList>
    </citation>
    <scope>NUCLEOTIDE SEQUENCE</scope>
</reference>
<proteinExistence type="predicted"/>
<evidence type="ECO:0000313" key="1">
    <source>
        <dbReference type="EMBL" id="CAG6451513.1"/>
    </source>
</evidence>
<dbReference type="AlphaFoldDB" id="A0A8D8EZ45"/>